<dbReference type="InterPro" id="IPR003018">
    <property type="entry name" value="GAF"/>
</dbReference>
<feature type="domain" description="PAC" evidence="14">
    <location>
        <begin position="473"/>
        <end position="525"/>
    </location>
</feature>
<feature type="transmembrane region" description="Helical" evidence="11">
    <location>
        <begin position="6"/>
        <end position="28"/>
    </location>
</feature>
<keyword evidence="10" id="KW-0175">Coiled coil</keyword>
<dbReference type="PROSITE" id="PS50109">
    <property type="entry name" value="HIS_KIN"/>
    <property type="match status" value="1"/>
</dbReference>
<dbReference type="Pfam" id="PF13426">
    <property type="entry name" value="PAS_9"/>
    <property type="match status" value="2"/>
</dbReference>
<dbReference type="SUPFAM" id="SSF158472">
    <property type="entry name" value="HAMP domain-like"/>
    <property type="match status" value="1"/>
</dbReference>
<keyword evidence="7" id="KW-0418">Kinase</keyword>
<evidence type="ECO:0000256" key="5">
    <source>
        <dbReference type="ARBA" id="ARBA00022679"/>
    </source>
</evidence>
<dbReference type="Pfam" id="PF00672">
    <property type="entry name" value="HAMP"/>
    <property type="match status" value="1"/>
</dbReference>
<name>A0AAU8JBX0_9CYAN</name>
<evidence type="ECO:0000256" key="7">
    <source>
        <dbReference type="ARBA" id="ARBA00022777"/>
    </source>
</evidence>
<dbReference type="SMART" id="SM00091">
    <property type="entry name" value="PAS"/>
    <property type="match status" value="3"/>
</dbReference>
<dbReference type="SMART" id="SM00304">
    <property type="entry name" value="HAMP"/>
    <property type="match status" value="1"/>
</dbReference>
<keyword evidence="9" id="KW-0902">Two-component regulatory system</keyword>
<keyword evidence="6" id="KW-0547">Nucleotide-binding</keyword>
<dbReference type="SMART" id="SM00387">
    <property type="entry name" value="HATPase_c"/>
    <property type="match status" value="1"/>
</dbReference>
<feature type="coiled-coil region" evidence="10">
    <location>
        <begin position="509"/>
        <end position="536"/>
    </location>
</feature>
<dbReference type="GO" id="GO:0016020">
    <property type="term" value="C:membrane"/>
    <property type="evidence" value="ECO:0007669"/>
    <property type="project" value="UniProtKB-SubCell"/>
</dbReference>
<dbReference type="PROSITE" id="PS50112">
    <property type="entry name" value="PAS"/>
    <property type="match status" value="3"/>
</dbReference>
<keyword evidence="11" id="KW-0812">Transmembrane</keyword>
<dbReference type="SUPFAM" id="SSF55781">
    <property type="entry name" value="GAF domain-like"/>
    <property type="match status" value="1"/>
</dbReference>
<keyword evidence="4" id="KW-0597">Phosphoprotein</keyword>
<dbReference type="PANTHER" id="PTHR43065">
    <property type="entry name" value="SENSOR HISTIDINE KINASE"/>
    <property type="match status" value="1"/>
</dbReference>
<feature type="coiled-coil region" evidence="10">
    <location>
        <begin position="641"/>
        <end position="703"/>
    </location>
</feature>
<keyword evidence="8" id="KW-0067">ATP-binding</keyword>
<dbReference type="CDD" id="cd00082">
    <property type="entry name" value="HisKA"/>
    <property type="match status" value="1"/>
</dbReference>
<evidence type="ECO:0000256" key="3">
    <source>
        <dbReference type="ARBA" id="ARBA00012438"/>
    </source>
</evidence>
<evidence type="ECO:0000259" key="14">
    <source>
        <dbReference type="PROSITE" id="PS50113"/>
    </source>
</evidence>
<reference evidence="16" key="1">
    <citation type="submission" date="2024-07" db="EMBL/GenBank/DDBJ databases">
        <authorList>
            <person name="Kim Y.J."/>
            <person name="Jeong J.Y."/>
        </authorList>
    </citation>
    <scope>NUCLEOTIDE SEQUENCE</scope>
    <source>
        <strain evidence="16">GIHE-MW2</strain>
    </source>
</reference>
<dbReference type="InterPro" id="IPR005467">
    <property type="entry name" value="His_kinase_dom"/>
</dbReference>
<dbReference type="InterPro" id="IPR001610">
    <property type="entry name" value="PAC"/>
</dbReference>
<evidence type="ECO:0000259" key="13">
    <source>
        <dbReference type="PROSITE" id="PS50112"/>
    </source>
</evidence>
<dbReference type="InterPro" id="IPR000700">
    <property type="entry name" value="PAS-assoc_C"/>
</dbReference>
<evidence type="ECO:0000259" key="15">
    <source>
        <dbReference type="PROSITE" id="PS50885"/>
    </source>
</evidence>
<proteinExistence type="predicted"/>
<dbReference type="GO" id="GO:0000155">
    <property type="term" value="F:phosphorelay sensor kinase activity"/>
    <property type="evidence" value="ECO:0007669"/>
    <property type="project" value="InterPro"/>
</dbReference>
<dbReference type="SMART" id="SM00388">
    <property type="entry name" value="HisKA"/>
    <property type="match status" value="1"/>
</dbReference>
<feature type="domain" description="PAS" evidence="13">
    <location>
        <begin position="392"/>
        <end position="436"/>
    </location>
</feature>
<feature type="domain" description="PAC" evidence="14">
    <location>
        <begin position="343"/>
        <end position="395"/>
    </location>
</feature>
<gene>
    <name evidence="16" type="ORF">ABWT76_004955</name>
</gene>
<evidence type="ECO:0000256" key="2">
    <source>
        <dbReference type="ARBA" id="ARBA00004370"/>
    </source>
</evidence>
<evidence type="ECO:0000259" key="12">
    <source>
        <dbReference type="PROSITE" id="PS50109"/>
    </source>
</evidence>
<evidence type="ECO:0000256" key="1">
    <source>
        <dbReference type="ARBA" id="ARBA00000085"/>
    </source>
</evidence>
<dbReference type="PROSITE" id="PS50885">
    <property type="entry name" value="HAMP"/>
    <property type="match status" value="1"/>
</dbReference>
<dbReference type="PROSITE" id="PS50113">
    <property type="entry name" value="PAC"/>
    <property type="match status" value="3"/>
</dbReference>
<dbReference type="InterPro" id="IPR004358">
    <property type="entry name" value="Sig_transdc_His_kin-like_C"/>
</dbReference>
<dbReference type="Gene3D" id="6.10.340.10">
    <property type="match status" value="1"/>
</dbReference>
<dbReference type="InterPro" id="IPR000014">
    <property type="entry name" value="PAS"/>
</dbReference>
<feature type="domain" description="PAC" evidence="14">
    <location>
        <begin position="601"/>
        <end position="653"/>
    </location>
</feature>
<dbReference type="CDD" id="cd00130">
    <property type="entry name" value="PAS"/>
    <property type="match status" value="3"/>
</dbReference>
<evidence type="ECO:0000256" key="9">
    <source>
        <dbReference type="ARBA" id="ARBA00023012"/>
    </source>
</evidence>
<feature type="domain" description="HAMP" evidence="15">
    <location>
        <begin position="217"/>
        <end position="269"/>
    </location>
</feature>
<dbReference type="SMART" id="SM00086">
    <property type="entry name" value="PAC"/>
    <property type="match status" value="3"/>
</dbReference>
<dbReference type="Gene3D" id="3.30.565.10">
    <property type="entry name" value="Histidine kinase-like ATPase, C-terminal domain"/>
    <property type="match status" value="1"/>
</dbReference>
<dbReference type="EMBL" id="CP159837">
    <property type="protein sequence ID" value="XCM36211.1"/>
    <property type="molecule type" value="Genomic_DNA"/>
</dbReference>
<dbReference type="RefSeq" id="WP_054464726.1">
    <property type="nucleotide sequence ID" value="NZ_CP159837.1"/>
</dbReference>
<feature type="coiled-coil region" evidence="10">
    <location>
        <begin position="870"/>
        <end position="907"/>
    </location>
</feature>
<dbReference type="InterPro" id="IPR003594">
    <property type="entry name" value="HATPase_dom"/>
</dbReference>
<dbReference type="NCBIfam" id="TIGR00229">
    <property type="entry name" value="sensory_box"/>
    <property type="match status" value="3"/>
</dbReference>
<dbReference type="PANTHER" id="PTHR43065:SF10">
    <property type="entry name" value="PEROXIDE STRESS-ACTIVATED HISTIDINE KINASE MAK3"/>
    <property type="match status" value="1"/>
</dbReference>
<comment type="subcellular location">
    <subcellularLocation>
        <location evidence="2">Membrane</location>
    </subcellularLocation>
</comment>
<feature type="domain" description="PAS" evidence="13">
    <location>
        <begin position="526"/>
        <end position="599"/>
    </location>
</feature>
<dbReference type="Pfam" id="PF08447">
    <property type="entry name" value="PAS_3"/>
    <property type="match status" value="1"/>
</dbReference>
<organism evidence="16">
    <name type="scientific">Planktothricoides raciborskii GIHE-MW2</name>
    <dbReference type="NCBI Taxonomy" id="2792601"/>
    <lineage>
        <taxon>Bacteria</taxon>
        <taxon>Bacillati</taxon>
        <taxon>Cyanobacteriota</taxon>
        <taxon>Cyanophyceae</taxon>
        <taxon>Oscillatoriophycideae</taxon>
        <taxon>Oscillatoriales</taxon>
        <taxon>Oscillatoriaceae</taxon>
        <taxon>Planktothricoides</taxon>
    </lineage>
</organism>
<keyword evidence="11" id="KW-1133">Transmembrane helix</keyword>
<evidence type="ECO:0000256" key="11">
    <source>
        <dbReference type="SAM" id="Phobius"/>
    </source>
</evidence>
<feature type="domain" description="PAS" evidence="13">
    <location>
        <begin position="270"/>
        <end position="325"/>
    </location>
</feature>
<keyword evidence="11" id="KW-0472">Membrane</keyword>
<comment type="catalytic activity">
    <reaction evidence="1">
        <text>ATP + protein L-histidine = ADP + protein N-phospho-L-histidine.</text>
        <dbReference type="EC" id="2.7.13.3"/>
    </reaction>
</comment>
<dbReference type="EC" id="2.7.13.3" evidence="3"/>
<evidence type="ECO:0000256" key="6">
    <source>
        <dbReference type="ARBA" id="ARBA00022741"/>
    </source>
</evidence>
<dbReference type="InterPro" id="IPR013655">
    <property type="entry name" value="PAS_fold_3"/>
</dbReference>
<dbReference type="SUPFAM" id="SSF55785">
    <property type="entry name" value="PYP-like sensor domain (PAS domain)"/>
    <property type="match status" value="3"/>
</dbReference>
<evidence type="ECO:0000256" key="4">
    <source>
        <dbReference type="ARBA" id="ARBA00022553"/>
    </source>
</evidence>
<evidence type="ECO:0000313" key="16">
    <source>
        <dbReference type="EMBL" id="XCM36211.1"/>
    </source>
</evidence>
<protein>
    <recommendedName>
        <fullName evidence="3">histidine kinase</fullName>
        <ecNumber evidence="3">2.7.13.3</ecNumber>
    </recommendedName>
</protein>
<dbReference type="AlphaFoldDB" id="A0AAU8JBX0"/>
<evidence type="ECO:0000256" key="10">
    <source>
        <dbReference type="SAM" id="Coils"/>
    </source>
</evidence>
<dbReference type="Gene3D" id="3.30.450.40">
    <property type="match status" value="1"/>
</dbReference>
<keyword evidence="5" id="KW-0808">Transferase</keyword>
<dbReference type="Pfam" id="PF01590">
    <property type="entry name" value="GAF"/>
    <property type="match status" value="1"/>
</dbReference>
<dbReference type="SUPFAM" id="SSF55874">
    <property type="entry name" value="ATPase domain of HSP90 chaperone/DNA topoisomerase II/histidine kinase"/>
    <property type="match status" value="2"/>
</dbReference>
<dbReference type="InterPro" id="IPR036890">
    <property type="entry name" value="HATPase_C_sf"/>
</dbReference>
<dbReference type="InterPro" id="IPR003661">
    <property type="entry name" value="HisK_dim/P_dom"/>
</dbReference>
<dbReference type="Pfam" id="PF02518">
    <property type="entry name" value="HATPase_c"/>
    <property type="match status" value="1"/>
</dbReference>
<dbReference type="SMART" id="SM00065">
    <property type="entry name" value="GAF"/>
    <property type="match status" value="1"/>
</dbReference>
<dbReference type="CDD" id="cd06225">
    <property type="entry name" value="HAMP"/>
    <property type="match status" value="1"/>
</dbReference>
<sequence>MRLKAKFLILILTVATGVIGLETINLYLHLYHNQLHQTIKKNREIYLKFSQAKNYQNLTMLESLTPMTIATDSKPSKMSYNMSDNIEHWNQALLHSIVKAKGLAVNTMDSSNSIKLEEFEAIEQAAIRFNESVKQYLTDLSRNANQPTAAIAQQKQLIEHSQSLSHLLDRAISSQLWQLEKNQEMSEKIARRSLFLNIISLTVGSSVAIIMAWLFAKQVANPILKLKNVALKIGQGEWDTDLDINSEDEIGILAKAFNQIVEKFKQTNESKQYVDKIIRNINESLIVLNANYEIKDFNFSTVLLLGYEEAELLGTSIETLFLSPKVCQEILGIDENIANSFLGTKETVLVTKDMRQIPVSFSASIMWDEHDRVEGIVCLVQDISAHKQAIESLRRQALMFETIHDGILLTDLDGYIIDCNPAAERIFGYPKTKMVGHMTGMLRYPPPPLGHDGDRAQYLTQQIIHGVLSRGRWTGEFRFMRGDGSWGICETIVVPLRDHSNKLIATIGVNRDISERKQAEDALRKSEERLESILNSLNDIVWSMEINRQEILYVNPAIAKVYGRSVNDFLTQPSLWFDVIHPEDRPRVIDFSAEIFASGERDIEYRIIRPDGEVRWIRDRGKLIEDPDKKSLRFEGIATDITEQKHAQQLLEEAHAQLEQRVEERTAELTANNDMLIAEIRERVAAEKALRQSENKFKQLARQETLVNQLTEQIRNSLDLSTILKTTVQQIRTLLSLDRCVFIWYRQKNAAQNCEWIWQVVAEAKHRCLPSILGDYAANPDEFLSQKIQNLEIIREDNLAIATDINLKKIYQDWHYQSILALPIKTHSGQIGVISCGNFRRIKPWTDADVALLQAITNQLAIALFQAELYSQAQTAAQVAQEKAEELEETLEKLQKTQAQLIQSEKMSSLGQLVAGIAHEINNPVNFIFGNITFIQDYTNNLLKLLEIYQEKLSEPDAKILAFLEECDVEFIRDDLPKLLSSMQVGANRIREIVLSLRNFSRLDEANYKLVNLHEGLDNTLLILQHRLYGEDFPPSYHHNGKKIQVIKNYENLPKIECFASLLNQVFMNILSNAIDALESSPMMSKHSLMNHGQNSDQNGAIAKIHSADLKSELKTNINRDYASNSGHMTQPKTEVNSGQIPTIYISTKVQEGDRVVIRIRDNGPGMTESIRQRIFDPFFTTKPVGSGTGLGLSISYQIIVQRHHGNLSCVSQPGEGTELIIELPIHQ</sequence>
<feature type="domain" description="Histidine kinase" evidence="12">
    <location>
        <begin position="916"/>
        <end position="1228"/>
    </location>
</feature>
<dbReference type="InterPro" id="IPR029016">
    <property type="entry name" value="GAF-like_dom_sf"/>
</dbReference>
<dbReference type="InterPro" id="IPR003660">
    <property type="entry name" value="HAMP_dom"/>
</dbReference>
<feature type="transmembrane region" description="Helical" evidence="11">
    <location>
        <begin position="194"/>
        <end position="216"/>
    </location>
</feature>
<evidence type="ECO:0000256" key="8">
    <source>
        <dbReference type="ARBA" id="ARBA00022840"/>
    </source>
</evidence>
<dbReference type="PRINTS" id="PR00344">
    <property type="entry name" value="BCTRLSENSOR"/>
</dbReference>
<dbReference type="Gene3D" id="3.30.450.20">
    <property type="entry name" value="PAS domain"/>
    <property type="match status" value="3"/>
</dbReference>
<dbReference type="Gene3D" id="1.10.287.130">
    <property type="match status" value="1"/>
</dbReference>
<accession>A0AAU8JBX0</accession>
<dbReference type="InterPro" id="IPR035965">
    <property type="entry name" value="PAS-like_dom_sf"/>
</dbReference>